<organism evidence="1 2">
    <name type="scientific">Rhododendron molle</name>
    <name type="common">Chinese azalea</name>
    <name type="synonym">Azalea mollis</name>
    <dbReference type="NCBI Taxonomy" id="49168"/>
    <lineage>
        <taxon>Eukaryota</taxon>
        <taxon>Viridiplantae</taxon>
        <taxon>Streptophyta</taxon>
        <taxon>Embryophyta</taxon>
        <taxon>Tracheophyta</taxon>
        <taxon>Spermatophyta</taxon>
        <taxon>Magnoliopsida</taxon>
        <taxon>eudicotyledons</taxon>
        <taxon>Gunneridae</taxon>
        <taxon>Pentapetalae</taxon>
        <taxon>asterids</taxon>
        <taxon>Ericales</taxon>
        <taxon>Ericaceae</taxon>
        <taxon>Ericoideae</taxon>
        <taxon>Rhodoreae</taxon>
        <taxon>Rhododendron</taxon>
    </lineage>
</organism>
<dbReference type="EMBL" id="CM046398">
    <property type="protein sequence ID" value="KAI8531589.1"/>
    <property type="molecule type" value="Genomic_DNA"/>
</dbReference>
<reference evidence="1" key="1">
    <citation type="submission" date="2022-02" db="EMBL/GenBank/DDBJ databases">
        <title>Plant Genome Project.</title>
        <authorList>
            <person name="Zhang R.-G."/>
        </authorList>
    </citation>
    <scope>NUCLEOTIDE SEQUENCE</scope>
    <source>
        <strain evidence="1">AT1</strain>
    </source>
</reference>
<accession>A0ACC0LTB6</accession>
<evidence type="ECO:0000313" key="2">
    <source>
        <dbReference type="Proteomes" id="UP001062846"/>
    </source>
</evidence>
<protein>
    <submittedName>
        <fullName evidence="1">Uncharacterized protein</fullName>
    </submittedName>
</protein>
<dbReference type="Proteomes" id="UP001062846">
    <property type="component" value="Chromosome 11"/>
</dbReference>
<name>A0ACC0LTB6_RHOML</name>
<proteinExistence type="predicted"/>
<evidence type="ECO:0000313" key="1">
    <source>
        <dbReference type="EMBL" id="KAI8531589.1"/>
    </source>
</evidence>
<comment type="caution">
    <text evidence="1">The sequence shown here is derived from an EMBL/GenBank/DDBJ whole genome shotgun (WGS) entry which is preliminary data.</text>
</comment>
<gene>
    <name evidence="1" type="ORF">RHMOL_Rhmol11G0148000</name>
</gene>
<sequence length="106" mass="12026">MPMFGVACSFSAVLGSFQLVWQVWFVFLGLLLCVKRAMLCVAGFTYSFHMLFGVLAVCECVQQQQQCASVCVCVCSFGRKKWTVGVSNCRGRRLAKLPRYRNWLPR</sequence>
<keyword evidence="2" id="KW-1185">Reference proteome</keyword>